<dbReference type="AlphaFoldDB" id="A0AAD5GBM7"/>
<accession>A0AAD5GBM7</accession>
<name>A0AAD5GBM7_AMBAR</name>
<proteinExistence type="predicted"/>
<dbReference type="SUPFAM" id="SSF52540">
    <property type="entry name" value="P-loop containing nucleoside triphosphate hydrolases"/>
    <property type="match status" value="1"/>
</dbReference>
<gene>
    <name evidence="2" type="ORF">M8C21_026198</name>
</gene>
<feature type="region of interest" description="Disordered" evidence="1">
    <location>
        <begin position="156"/>
        <end position="178"/>
    </location>
</feature>
<keyword evidence="3" id="KW-1185">Reference proteome</keyword>
<sequence>MIKKKKEMYHCRITEVVNLLESAGFSHSNPYYVVQQGKIASLTLMKDSERLDLLKEIGGNKRNQIIQVVQERLRELDEEKAELKKHQQQLDKQRKSLEYTTIYDKEVNGARSELAEVDEERNAISEELIRKYNLSVEGEEEVKKLDKSYKDVTREVQGLSREKRGYREAAHKSYKKAH</sequence>
<feature type="compositionally biased region" description="Basic and acidic residues" evidence="1">
    <location>
        <begin position="156"/>
        <end position="171"/>
    </location>
</feature>
<dbReference type="Proteomes" id="UP001206925">
    <property type="component" value="Unassembled WGS sequence"/>
</dbReference>
<organism evidence="2 3">
    <name type="scientific">Ambrosia artemisiifolia</name>
    <name type="common">Common ragweed</name>
    <dbReference type="NCBI Taxonomy" id="4212"/>
    <lineage>
        <taxon>Eukaryota</taxon>
        <taxon>Viridiplantae</taxon>
        <taxon>Streptophyta</taxon>
        <taxon>Embryophyta</taxon>
        <taxon>Tracheophyta</taxon>
        <taxon>Spermatophyta</taxon>
        <taxon>Magnoliopsida</taxon>
        <taxon>eudicotyledons</taxon>
        <taxon>Gunneridae</taxon>
        <taxon>Pentapetalae</taxon>
        <taxon>asterids</taxon>
        <taxon>campanulids</taxon>
        <taxon>Asterales</taxon>
        <taxon>Asteraceae</taxon>
        <taxon>Asteroideae</taxon>
        <taxon>Heliantheae alliance</taxon>
        <taxon>Heliantheae</taxon>
        <taxon>Ambrosia</taxon>
    </lineage>
</organism>
<dbReference type="PANTHER" id="PTHR43977">
    <property type="entry name" value="STRUCTURAL MAINTENANCE OF CHROMOSOMES PROTEIN 3"/>
    <property type="match status" value="1"/>
</dbReference>
<comment type="caution">
    <text evidence="2">The sequence shown here is derived from an EMBL/GenBank/DDBJ whole genome shotgun (WGS) entry which is preliminary data.</text>
</comment>
<evidence type="ECO:0000313" key="2">
    <source>
        <dbReference type="EMBL" id="KAI7734501.1"/>
    </source>
</evidence>
<evidence type="ECO:0000313" key="3">
    <source>
        <dbReference type="Proteomes" id="UP001206925"/>
    </source>
</evidence>
<dbReference type="InterPro" id="IPR027417">
    <property type="entry name" value="P-loop_NTPase"/>
</dbReference>
<protein>
    <submittedName>
        <fullName evidence="2">Uncharacterized protein</fullName>
    </submittedName>
</protein>
<evidence type="ECO:0000256" key="1">
    <source>
        <dbReference type="SAM" id="MobiDB-lite"/>
    </source>
</evidence>
<reference evidence="2" key="1">
    <citation type="submission" date="2022-06" db="EMBL/GenBank/DDBJ databases">
        <title>Uncovering the hologenomic basis of an extraordinary plant invasion.</title>
        <authorList>
            <person name="Bieker V.C."/>
            <person name="Martin M.D."/>
            <person name="Gilbert T."/>
            <person name="Hodgins K."/>
            <person name="Battlay P."/>
            <person name="Petersen B."/>
            <person name="Wilson J."/>
        </authorList>
    </citation>
    <scope>NUCLEOTIDE SEQUENCE</scope>
    <source>
        <strain evidence="2">AA19_3_7</strain>
        <tissue evidence="2">Leaf</tissue>
    </source>
</reference>
<dbReference type="Gene3D" id="3.40.50.300">
    <property type="entry name" value="P-loop containing nucleotide triphosphate hydrolases"/>
    <property type="match status" value="1"/>
</dbReference>
<dbReference type="EMBL" id="JAMZMK010009710">
    <property type="protein sequence ID" value="KAI7734501.1"/>
    <property type="molecule type" value="Genomic_DNA"/>
</dbReference>